<proteinExistence type="predicted"/>
<dbReference type="EMBL" id="JAVAMP010000004">
    <property type="protein sequence ID" value="MDP5274850.1"/>
    <property type="molecule type" value="Genomic_DNA"/>
</dbReference>
<evidence type="ECO:0000313" key="2">
    <source>
        <dbReference type="Proteomes" id="UP001231941"/>
    </source>
</evidence>
<name>A0ABT9IZU7_9BACL</name>
<gene>
    <name evidence="1" type="ORF">Q5Y73_12090</name>
</gene>
<evidence type="ECO:0000313" key="1">
    <source>
        <dbReference type="EMBL" id="MDP5274850.1"/>
    </source>
</evidence>
<reference evidence="1 2" key="1">
    <citation type="submission" date="2023-08" db="EMBL/GenBank/DDBJ databases">
        <authorList>
            <person name="Park J.-S."/>
        </authorList>
    </citation>
    <scope>NUCLEOTIDE SEQUENCE [LARGE SCALE GENOMIC DNA]</scope>
    <source>
        <strain evidence="1 2">2205SS18-9</strain>
    </source>
</reference>
<organism evidence="1 2">
    <name type="scientific">Chengkuizengella axinellae</name>
    <dbReference type="NCBI Taxonomy" id="3064388"/>
    <lineage>
        <taxon>Bacteria</taxon>
        <taxon>Bacillati</taxon>
        <taxon>Bacillota</taxon>
        <taxon>Bacilli</taxon>
        <taxon>Bacillales</taxon>
        <taxon>Paenibacillaceae</taxon>
        <taxon>Chengkuizengella</taxon>
    </lineage>
</organism>
<protein>
    <submittedName>
        <fullName evidence="1">Uncharacterized protein</fullName>
    </submittedName>
</protein>
<sequence>MNRIDARKTIIDYLHDIAQENINLIKEIPCIIQKEQEGYSVIAPPIPMMHKNVLGQLLYESFKTSSNVGMENNLLPIVIILEDFVITELEEKGFYVFHPYKQSFIKLKSVDVNVQNKKIEQIKQENNIQSHLLIGYTTWGEEIHSLSEEVTDDFSIMTDQLREMLKLHGELDDYCHISSDKLFDSIQIHDSNINPIYMVQWILKNTLS</sequence>
<accession>A0ABT9IZU7</accession>
<dbReference type="Proteomes" id="UP001231941">
    <property type="component" value="Unassembled WGS sequence"/>
</dbReference>
<comment type="caution">
    <text evidence="1">The sequence shown here is derived from an EMBL/GenBank/DDBJ whole genome shotgun (WGS) entry which is preliminary data.</text>
</comment>
<keyword evidence="2" id="KW-1185">Reference proteome</keyword>
<dbReference type="RefSeq" id="WP_305992152.1">
    <property type="nucleotide sequence ID" value="NZ_JAVAMP010000004.1"/>
</dbReference>